<gene>
    <name evidence="3" type="ORF">J4Q44_G00046910</name>
</gene>
<dbReference type="Proteomes" id="UP001356427">
    <property type="component" value="Unassembled WGS sequence"/>
</dbReference>
<dbReference type="InterPro" id="IPR013087">
    <property type="entry name" value="Znf_C2H2_type"/>
</dbReference>
<organism evidence="3 4">
    <name type="scientific">Coregonus suidteri</name>
    <dbReference type="NCBI Taxonomy" id="861788"/>
    <lineage>
        <taxon>Eukaryota</taxon>
        <taxon>Metazoa</taxon>
        <taxon>Chordata</taxon>
        <taxon>Craniata</taxon>
        <taxon>Vertebrata</taxon>
        <taxon>Euteleostomi</taxon>
        <taxon>Actinopterygii</taxon>
        <taxon>Neopterygii</taxon>
        <taxon>Teleostei</taxon>
        <taxon>Protacanthopterygii</taxon>
        <taxon>Salmoniformes</taxon>
        <taxon>Salmonidae</taxon>
        <taxon>Coregoninae</taxon>
        <taxon>Coregonus</taxon>
    </lineage>
</organism>
<dbReference type="GO" id="GO:0008270">
    <property type="term" value="F:zinc ion binding"/>
    <property type="evidence" value="ECO:0007669"/>
    <property type="project" value="UniProtKB-KW"/>
</dbReference>
<keyword evidence="4" id="KW-1185">Reference proteome</keyword>
<sequence length="143" mass="16648">MESGYSWVIYKNKLSDECIDAKRDTHSQLDELLEEELLVWYGEEYARDLGIIFHFLWDKKSSARGVNESFQSQIFSCSGCLFSFTAQISLYKHIKRCHREDVLCERRVTAVRDMLNMTGQDTSMFDPYLNVAGSWLLTANKLL</sequence>
<evidence type="ECO:0000259" key="2">
    <source>
        <dbReference type="PROSITE" id="PS50157"/>
    </source>
</evidence>
<protein>
    <recommendedName>
        <fullName evidence="2">C2H2-type domain-containing protein</fullName>
    </recommendedName>
</protein>
<comment type="caution">
    <text evidence="3">The sequence shown here is derived from an EMBL/GenBank/DDBJ whole genome shotgun (WGS) entry which is preliminary data.</text>
</comment>
<keyword evidence="1" id="KW-0862">Zinc</keyword>
<dbReference type="PROSITE" id="PS00028">
    <property type="entry name" value="ZINC_FINGER_C2H2_1"/>
    <property type="match status" value="1"/>
</dbReference>
<dbReference type="EMBL" id="JAGTTL010000003">
    <property type="protein sequence ID" value="KAK6325349.1"/>
    <property type="molecule type" value="Genomic_DNA"/>
</dbReference>
<dbReference type="PROSITE" id="PS50157">
    <property type="entry name" value="ZINC_FINGER_C2H2_2"/>
    <property type="match status" value="1"/>
</dbReference>
<evidence type="ECO:0000313" key="3">
    <source>
        <dbReference type="EMBL" id="KAK6325349.1"/>
    </source>
</evidence>
<evidence type="ECO:0000256" key="1">
    <source>
        <dbReference type="PROSITE-ProRule" id="PRU00042"/>
    </source>
</evidence>
<proteinExistence type="predicted"/>
<dbReference type="AlphaFoldDB" id="A0AAN8M9B4"/>
<accession>A0AAN8M9B4</accession>
<reference evidence="3 4" key="1">
    <citation type="submission" date="2021-04" db="EMBL/GenBank/DDBJ databases">
        <authorList>
            <person name="De Guttry C."/>
            <person name="Zahm M."/>
            <person name="Klopp C."/>
            <person name="Cabau C."/>
            <person name="Louis A."/>
            <person name="Berthelot C."/>
            <person name="Parey E."/>
            <person name="Roest Crollius H."/>
            <person name="Montfort J."/>
            <person name="Robinson-Rechavi M."/>
            <person name="Bucao C."/>
            <person name="Bouchez O."/>
            <person name="Gislard M."/>
            <person name="Lluch J."/>
            <person name="Milhes M."/>
            <person name="Lampietro C."/>
            <person name="Lopez Roques C."/>
            <person name="Donnadieu C."/>
            <person name="Braasch I."/>
            <person name="Desvignes T."/>
            <person name="Postlethwait J."/>
            <person name="Bobe J."/>
            <person name="Wedekind C."/>
            <person name="Guiguen Y."/>
        </authorList>
    </citation>
    <scope>NUCLEOTIDE SEQUENCE [LARGE SCALE GENOMIC DNA]</scope>
    <source>
        <strain evidence="3">Cs_M1</strain>
        <tissue evidence="3">Blood</tissue>
    </source>
</reference>
<keyword evidence="1" id="KW-0863">Zinc-finger</keyword>
<feature type="domain" description="C2H2-type" evidence="2">
    <location>
        <begin position="75"/>
        <end position="103"/>
    </location>
</feature>
<name>A0AAN8M9B4_9TELE</name>
<evidence type="ECO:0000313" key="4">
    <source>
        <dbReference type="Proteomes" id="UP001356427"/>
    </source>
</evidence>
<keyword evidence="1" id="KW-0479">Metal-binding</keyword>